<dbReference type="Pfam" id="PF01052">
    <property type="entry name" value="FliMN_C"/>
    <property type="match status" value="1"/>
</dbReference>
<proteinExistence type="inferred from homology"/>
<dbReference type="GO" id="GO:0003774">
    <property type="term" value="F:cytoskeletal motor activity"/>
    <property type="evidence" value="ECO:0007669"/>
    <property type="project" value="InterPro"/>
</dbReference>
<dbReference type="Gene3D" id="2.30.330.10">
    <property type="entry name" value="SpoA-like"/>
    <property type="match status" value="1"/>
</dbReference>
<dbReference type="GO" id="GO:0009425">
    <property type="term" value="C:bacterial-type flagellum basal body"/>
    <property type="evidence" value="ECO:0007669"/>
    <property type="project" value="InterPro"/>
</dbReference>
<accession>A0A9D0YQB3</accession>
<keyword evidence="9" id="KW-0282">Flagellum</keyword>
<evidence type="ECO:0000256" key="1">
    <source>
        <dbReference type="ARBA" id="ARBA00004413"/>
    </source>
</evidence>
<dbReference type="InterPro" id="IPR012826">
    <property type="entry name" value="FliN"/>
</dbReference>
<evidence type="ECO:0000256" key="2">
    <source>
        <dbReference type="ARBA" id="ARBA00009226"/>
    </source>
</evidence>
<evidence type="ECO:0000313" key="10">
    <source>
        <dbReference type="Proteomes" id="UP000606463"/>
    </source>
</evidence>
<reference evidence="9" key="1">
    <citation type="journal article" date="2020" name="ISME J.">
        <title>Gammaproteobacteria mediating utilization of methyl-, sulfur- and petroleum organic compounds in deep ocean hydrothermal plumes.</title>
        <authorList>
            <person name="Zhou Z."/>
            <person name="Liu Y."/>
            <person name="Pan J."/>
            <person name="Cron B.R."/>
            <person name="Toner B.M."/>
            <person name="Anantharaman K."/>
            <person name="Breier J.A."/>
            <person name="Dick G.J."/>
            <person name="Li M."/>
        </authorList>
    </citation>
    <scope>NUCLEOTIDE SEQUENCE</scope>
    <source>
        <strain evidence="9">SZUA-1501</strain>
    </source>
</reference>
<keyword evidence="6" id="KW-0283">Flagellar rotation</keyword>
<keyword evidence="5" id="KW-0145">Chemotaxis</keyword>
<dbReference type="InterPro" id="IPR001543">
    <property type="entry name" value="FliN-like_C"/>
</dbReference>
<keyword evidence="7" id="KW-0472">Membrane</keyword>
<evidence type="ECO:0000256" key="5">
    <source>
        <dbReference type="ARBA" id="ARBA00022500"/>
    </source>
</evidence>
<dbReference type="SUPFAM" id="SSF101801">
    <property type="entry name" value="Surface presentation of antigens (SPOA)"/>
    <property type="match status" value="1"/>
</dbReference>
<dbReference type="PRINTS" id="PR00956">
    <property type="entry name" value="FLGMOTORFLIN"/>
</dbReference>
<protein>
    <recommendedName>
        <fullName evidence="3">Flagellar motor switch protein FliN</fullName>
    </recommendedName>
</protein>
<dbReference type="InterPro" id="IPR036429">
    <property type="entry name" value="SpoA-like_sf"/>
</dbReference>
<dbReference type="GO" id="GO:0005886">
    <property type="term" value="C:plasma membrane"/>
    <property type="evidence" value="ECO:0007669"/>
    <property type="project" value="UniProtKB-SubCell"/>
</dbReference>
<dbReference type="NCBIfam" id="TIGR02480">
    <property type="entry name" value="fliN"/>
    <property type="match status" value="1"/>
</dbReference>
<keyword evidence="9" id="KW-0969">Cilium</keyword>
<dbReference type="GO" id="GO:0071973">
    <property type="term" value="P:bacterial-type flagellum-dependent cell motility"/>
    <property type="evidence" value="ECO:0007669"/>
    <property type="project" value="InterPro"/>
</dbReference>
<keyword evidence="4" id="KW-1003">Cell membrane</keyword>
<evidence type="ECO:0000259" key="8">
    <source>
        <dbReference type="Pfam" id="PF01052"/>
    </source>
</evidence>
<dbReference type="Proteomes" id="UP000606463">
    <property type="component" value="Unassembled WGS sequence"/>
</dbReference>
<dbReference type="PANTHER" id="PTHR43484:SF1">
    <property type="entry name" value="FLAGELLAR MOTOR SWITCH PROTEIN FLIN"/>
    <property type="match status" value="1"/>
</dbReference>
<comment type="similarity">
    <text evidence="2">Belongs to the FliN/MopA/SpaO family.</text>
</comment>
<evidence type="ECO:0000256" key="6">
    <source>
        <dbReference type="ARBA" id="ARBA00022779"/>
    </source>
</evidence>
<dbReference type="InterPro" id="IPR001172">
    <property type="entry name" value="FliN_T3SS_HrcQb"/>
</dbReference>
<dbReference type="PANTHER" id="PTHR43484">
    <property type="match status" value="1"/>
</dbReference>
<evidence type="ECO:0000313" key="9">
    <source>
        <dbReference type="EMBL" id="HIP98210.1"/>
    </source>
</evidence>
<dbReference type="EMBL" id="DQVE01000024">
    <property type="protein sequence ID" value="HIP98210.1"/>
    <property type="molecule type" value="Genomic_DNA"/>
</dbReference>
<feature type="domain" description="Flagellar motor switch protein FliN-like C-terminal" evidence="8">
    <location>
        <begin position="12"/>
        <end position="81"/>
    </location>
</feature>
<keyword evidence="9" id="KW-0966">Cell projection</keyword>
<comment type="caution">
    <text evidence="9">The sequence shown here is derived from an EMBL/GenBank/DDBJ whole genome shotgun (WGS) entry which is preliminary data.</text>
</comment>
<sequence length="93" mass="10319">MEEPPDEVLLALLNIPLEISVEVGSKRITLEELFSLKPTAVIVLDKMLSDPVDIKVNGRKIAEGELVVVNDRFGVKITKIVSPDERIKKIKGQ</sequence>
<name>A0A9D0YQB3_AQUAO</name>
<evidence type="ECO:0000256" key="4">
    <source>
        <dbReference type="ARBA" id="ARBA00022475"/>
    </source>
</evidence>
<evidence type="ECO:0000256" key="7">
    <source>
        <dbReference type="ARBA" id="ARBA00023136"/>
    </source>
</evidence>
<dbReference type="AlphaFoldDB" id="A0A9D0YQB3"/>
<evidence type="ECO:0000256" key="3">
    <source>
        <dbReference type="ARBA" id="ARBA00021897"/>
    </source>
</evidence>
<dbReference type="GO" id="GO:0006935">
    <property type="term" value="P:chemotaxis"/>
    <property type="evidence" value="ECO:0007669"/>
    <property type="project" value="UniProtKB-KW"/>
</dbReference>
<organism evidence="9 10">
    <name type="scientific">Aquifex aeolicus</name>
    <dbReference type="NCBI Taxonomy" id="63363"/>
    <lineage>
        <taxon>Bacteria</taxon>
        <taxon>Pseudomonadati</taxon>
        <taxon>Aquificota</taxon>
        <taxon>Aquificia</taxon>
        <taxon>Aquificales</taxon>
        <taxon>Aquificaceae</taxon>
        <taxon>Aquifex</taxon>
    </lineage>
</organism>
<gene>
    <name evidence="9" type="primary">fliN</name>
    <name evidence="9" type="ORF">EYH37_02430</name>
</gene>
<dbReference type="InterPro" id="IPR051469">
    <property type="entry name" value="FliN/MopA/SpaO"/>
</dbReference>
<comment type="subcellular location">
    <subcellularLocation>
        <location evidence="1">Cell membrane</location>
        <topology evidence="1">Peripheral membrane protein</topology>
        <orientation evidence="1">Cytoplasmic side</orientation>
    </subcellularLocation>
</comment>